<dbReference type="InterPro" id="IPR020094">
    <property type="entry name" value="TruA/RsuA/RluB/E/F_N"/>
</dbReference>
<feature type="non-terminal residue" evidence="6">
    <location>
        <position position="238"/>
    </location>
</feature>
<dbReference type="InterPro" id="IPR042092">
    <property type="entry name" value="PsdUridine_s_RsuA/RluB/E/F_cat"/>
</dbReference>
<dbReference type="EC" id="5.4.99.-" evidence="4"/>
<keyword evidence="2 4" id="KW-0413">Isomerase</keyword>
<evidence type="ECO:0000256" key="2">
    <source>
        <dbReference type="ARBA" id="ARBA00023235"/>
    </source>
</evidence>
<dbReference type="Gene3D" id="3.30.70.1560">
    <property type="entry name" value="Alpha-L RNA-binding motif"/>
    <property type="match status" value="1"/>
</dbReference>
<name>A0A1F6LVQ9_9BACT</name>
<dbReference type="InterPro" id="IPR002942">
    <property type="entry name" value="S4_RNA-bd"/>
</dbReference>
<keyword evidence="3" id="KW-0694">RNA-binding</keyword>
<comment type="similarity">
    <text evidence="1 4">Belongs to the pseudouridine synthase RsuA family.</text>
</comment>
<dbReference type="InterPro" id="IPR050343">
    <property type="entry name" value="RsuA_PseudoU_synthase"/>
</dbReference>
<evidence type="ECO:0000313" key="7">
    <source>
        <dbReference type="Proteomes" id="UP000176329"/>
    </source>
</evidence>
<reference evidence="6 7" key="1">
    <citation type="journal article" date="2016" name="Nat. Commun.">
        <title>Thousands of microbial genomes shed light on interconnected biogeochemical processes in an aquifer system.</title>
        <authorList>
            <person name="Anantharaman K."/>
            <person name="Brown C.T."/>
            <person name="Hug L.A."/>
            <person name="Sharon I."/>
            <person name="Castelle C.J."/>
            <person name="Probst A.J."/>
            <person name="Thomas B.C."/>
            <person name="Singh A."/>
            <person name="Wilkins M.J."/>
            <person name="Karaoz U."/>
            <person name="Brodie E.L."/>
            <person name="Williams K.H."/>
            <person name="Hubbard S.S."/>
            <person name="Banfield J.F."/>
        </authorList>
    </citation>
    <scope>NUCLEOTIDE SEQUENCE [LARGE SCALE GENOMIC DNA]</scope>
</reference>
<dbReference type="PANTHER" id="PTHR47683">
    <property type="entry name" value="PSEUDOURIDINE SYNTHASE FAMILY PROTEIN-RELATED"/>
    <property type="match status" value="1"/>
</dbReference>
<dbReference type="Pfam" id="PF01479">
    <property type="entry name" value="S4"/>
    <property type="match status" value="1"/>
</dbReference>
<evidence type="ECO:0000256" key="3">
    <source>
        <dbReference type="PROSITE-ProRule" id="PRU00182"/>
    </source>
</evidence>
<comment type="caution">
    <text evidence="6">The sequence shown here is derived from an EMBL/GenBank/DDBJ whole genome shotgun (WGS) entry which is preliminary data.</text>
</comment>
<dbReference type="Gene3D" id="3.10.290.10">
    <property type="entry name" value="RNA-binding S4 domain"/>
    <property type="match status" value="1"/>
</dbReference>
<dbReference type="InterPro" id="IPR036986">
    <property type="entry name" value="S4_RNA-bd_sf"/>
</dbReference>
<dbReference type="InterPro" id="IPR020103">
    <property type="entry name" value="PsdUridine_synth_cat_dom_sf"/>
</dbReference>
<dbReference type="InterPro" id="IPR006145">
    <property type="entry name" value="PsdUridine_synth_RsuA/RluA"/>
</dbReference>
<dbReference type="SUPFAM" id="SSF55120">
    <property type="entry name" value="Pseudouridine synthase"/>
    <property type="match status" value="1"/>
</dbReference>
<dbReference type="PROSITE" id="PS01149">
    <property type="entry name" value="PSI_RSU"/>
    <property type="match status" value="1"/>
</dbReference>
<sequence length="238" mass="27101">MRINKYFTDAGICSRREADKLIEAGKIKINGRVAVLGDQVTTSDIITLNGKKITAENRRVYLMYHKPFGVTCTTDVRIDGNIVEAVNHPLRVFPIGRLDKASTGLIFLTNDGDIVNKILRAQFGHEKEYEVEVNAPFPEKFLKKMSSGVDIGDYLTRPCKIWRRDENKFSIILTEGKNRQIRRMTDALGFKVKRLHRIRIMNVKIGELASGEWRDIPVKDLVTLKNTLAQQTINTVDD</sequence>
<dbReference type="GO" id="GO:0000455">
    <property type="term" value="P:enzyme-directed rRNA pseudouridine synthesis"/>
    <property type="evidence" value="ECO:0007669"/>
    <property type="project" value="UniProtKB-ARBA"/>
</dbReference>
<gene>
    <name evidence="6" type="ORF">A2848_02960</name>
</gene>
<dbReference type="Gene3D" id="3.30.70.580">
    <property type="entry name" value="Pseudouridine synthase I, catalytic domain, N-terminal subdomain"/>
    <property type="match status" value="1"/>
</dbReference>
<protein>
    <recommendedName>
        <fullName evidence="4">Pseudouridine synthase</fullName>
        <ecNumber evidence="4">5.4.99.-</ecNumber>
    </recommendedName>
</protein>
<dbReference type="CDD" id="cd00165">
    <property type="entry name" value="S4"/>
    <property type="match status" value="1"/>
</dbReference>
<dbReference type="Proteomes" id="UP000176329">
    <property type="component" value="Unassembled WGS sequence"/>
</dbReference>
<dbReference type="NCBIfam" id="TIGR00093">
    <property type="entry name" value="pseudouridine synthase"/>
    <property type="match status" value="1"/>
</dbReference>
<dbReference type="SUPFAM" id="SSF55174">
    <property type="entry name" value="Alpha-L RNA-binding motif"/>
    <property type="match status" value="1"/>
</dbReference>
<evidence type="ECO:0000256" key="1">
    <source>
        <dbReference type="ARBA" id="ARBA00008348"/>
    </source>
</evidence>
<dbReference type="GO" id="GO:0003723">
    <property type="term" value="F:RNA binding"/>
    <property type="evidence" value="ECO:0007669"/>
    <property type="project" value="UniProtKB-KW"/>
</dbReference>
<accession>A0A1F6LVQ9</accession>
<dbReference type="EMBL" id="MFPV01000003">
    <property type="protein sequence ID" value="OGH63480.1"/>
    <property type="molecule type" value="Genomic_DNA"/>
</dbReference>
<dbReference type="SMART" id="SM00363">
    <property type="entry name" value="S4"/>
    <property type="match status" value="1"/>
</dbReference>
<organism evidence="6 7">
    <name type="scientific">Candidatus Magasanikbacteria bacterium RIFCSPHIGHO2_01_FULL_50_8</name>
    <dbReference type="NCBI Taxonomy" id="1798674"/>
    <lineage>
        <taxon>Bacteria</taxon>
        <taxon>Candidatus Magasanikiibacteriota</taxon>
    </lineage>
</organism>
<dbReference type="Pfam" id="PF00849">
    <property type="entry name" value="PseudoU_synth_2"/>
    <property type="match status" value="1"/>
</dbReference>
<dbReference type="AlphaFoldDB" id="A0A1F6LVQ9"/>
<dbReference type="InterPro" id="IPR000748">
    <property type="entry name" value="PsdUridine_synth_RsuA/RluB/E/F"/>
</dbReference>
<dbReference type="InterPro" id="IPR018496">
    <property type="entry name" value="PsdUridine_synth_RsuA/RluB_CS"/>
</dbReference>
<evidence type="ECO:0000259" key="5">
    <source>
        <dbReference type="SMART" id="SM00363"/>
    </source>
</evidence>
<proteinExistence type="inferred from homology"/>
<dbReference type="GO" id="GO:0120159">
    <property type="term" value="F:rRNA pseudouridine synthase activity"/>
    <property type="evidence" value="ECO:0007669"/>
    <property type="project" value="UniProtKB-ARBA"/>
</dbReference>
<dbReference type="FunFam" id="3.10.290.10:FF:000003">
    <property type="entry name" value="Pseudouridine synthase"/>
    <property type="match status" value="1"/>
</dbReference>
<dbReference type="PANTHER" id="PTHR47683:SF2">
    <property type="entry name" value="RNA-BINDING S4 DOMAIN-CONTAINING PROTEIN"/>
    <property type="match status" value="1"/>
</dbReference>
<evidence type="ECO:0000256" key="4">
    <source>
        <dbReference type="RuleBase" id="RU003887"/>
    </source>
</evidence>
<dbReference type="PROSITE" id="PS50889">
    <property type="entry name" value="S4"/>
    <property type="match status" value="1"/>
</dbReference>
<feature type="domain" description="RNA-binding S4" evidence="5">
    <location>
        <begin position="1"/>
        <end position="59"/>
    </location>
</feature>
<evidence type="ECO:0000313" key="6">
    <source>
        <dbReference type="EMBL" id="OGH63480.1"/>
    </source>
</evidence>